<evidence type="ECO:0000313" key="2">
    <source>
        <dbReference type="Proteomes" id="UP000288805"/>
    </source>
</evidence>
<gene>
    <name evidence="1" type="primary">VvCHDp000695_0</name>
    <name evidence="1" type="ORF">CK203_018521</name>
</gene>
<accession>A0A438J661</accession>
<proteinExistence type="predicted"/>
<dbReference type="AlphaFoldDB" id="A0A438J661"/>
<reference evidence="1 2" key="1">
    <citation type="journal article" date="2018" name="PLoS Genet.">
        <title>Population sequencing reveals clonal diversity and ancestral inbreeding in the grapevine cultivar Chardonnay.</title>
        <authorList>
            <person name="Roach M.J."/>
            <person name="Johnson D.L."/>
            <person name="Bohlmann J."/>
            <person name="van Vuuren H.J."/>
            <person name="Jones S.J."/>
            <person name="Pretorius I.S."/>
            <person name="Schmidt S.A."/>
            <person name="Borneman A.R."/>
        </authorList>
    </citation>
    <scope>NUCLEOTIDE SEQUENCE [LARGE SCALE GENOMIC DNA]</scope>
    <source>
        <strain evidence="2">cv. Chardonnay</strain>
        <tissue evidence="1">Leaf</tissue>
    </source>
</reference>
<dbReference type="EMBL" id="QGNW01000061">
    <property type="protein sequence ID" value="RVX04454.1"/>
    <property type="molecule type" value="Genomic_DNA"/>
</dbReference>
<dbReference type="Proteomes" id="UP000288805">
    <property type="component" value="Unassembled WGS sequence"/>
</dbReference>
<evidence type="ECO:0000313" key="1">
    <source>
        <dbReference type="EMBL" id="RVX04454.1"/>
    </source>
</evidence>
<protein>
    <submittedName>
        <fullName evidence="1">Pentatricopeptide repeat-containing protein</fullName>
    </submittedName>
</protein>
<comment type="caution">
    <text evidence="1">The sequence shown here is derived from an EMBL/GenBank/DDBJ whole genome shotgun (WGS) entry which is preliminary data.</text>
</comment>
<sequence length="95" mass="11350">MAMPQLSRTKNIAKRSKKHLEEALYDRLFKDGSSEVSVRQQLNHFLKSSKRVFKWEVGDTVKKLRDRKRFYPALKQIYVSVLIRKRPFLRTRASL</sequence>
<name>A0A438J661_VITVI</name>
<organism evidence="1 2">
    <name type="scientific">Vitis vinifera</name>
    <name type="common">Grape</name>
    <dbReference type="NCBI Taxonomy" id="29760"/>
    <lineage>
        <taxon>Eukaryota</taxon>
        <taxon>Viridiplantae</taxon>
        <taxon>Streptophyta</taxon>
        <taxon>Embryophyta</taxon>
        <taxon>Tracheophyta</taxon>
        <taxon>Spermatophyta</taxon>
        <taxon>Magnoliopsida</taxon>
        <taxon>eudicotyledons</taxon>
        <taxon>Gunneridae</taxon>
        <taxon>Pentapetalae</taxon>
        <taxon>rosids</taxon>
        <taxon>Vitales</taxon>
        <taxon>Vitaceae</taxon>
        <taxon>Viteae</taxon>
        <taxon>Vitis</taxon>
    </lineage>
</organism>